<feature type="binding site" evidence="6">
    <location>
        <begin position="92"/>
        <end position="94"/>
    </location>
    <ligand>
        <name>biotin</name>
        <dbReference type="ChEBI" id="CHEBI:57586"/>
    </ligand>
</feature>
<evidence type="ECO:0000256" key="3">
    <source>
        <dbReference type="ARBA" id="ARBA00022840"/>
    </source>
</evidence>
<feature type="binding site" evidence="6">
    <location>
        <position position="116"/>
    </location>
    <ligand>
        <name>biotin</name>
        <dbReference type="ChEBI" id="CHEBI:57586"/>
    </ligand>
</feature>
<dbReference type="RefSeq" id="WP_008488805.1">
    <property type="nucleotide sequence ID" value="NZ_AMRG01000008.1"/>
</dbReference>
<dbReference type="InterPro" id="IPR030855">
    <property type="entry name" value="Bifunct_BirA"/>
</dbReference>
<dbReference type="PATRIC" id="fig|740709.3.peg.1603"/>
<dbReference type="SUPFAM" id="SSF55681">
    <property type="entry name" value="Class II aaRS and biotin synthetases"/>
    <property type="match status" value="1"/>
</dbReference>
<dbReference type="PROSITE" id="PS51733">
    <property type="entry name" value="BPL_LPL_CATALYTIC"/>
    <property type="match status" value="1"/>
</dbReference>
<keyword evidence="6" id="KW-0805">Transcription regulation</keyword>
<sequence length="333" mass="36362">MSKQDNVDTLIHLLADGQFHSGEALGQQLGVSRTAIASYVDTLNQLGLDVYRVTGKGYRLAAPLQLISQQQVAAQLPENLARLVQVQPVVTSTNDVLKQLLSQSAEPGLSVIAEAQTAGRGRRGKRWHSPFGSNLYVSFYWPLNMGLNGAMGLSVVVGTALARCLDQQGIANVSLKWPNDVYVNNQKIAGILVELEGQAGGDGHSIIGVGLNVAMPDSTAQQIDQAWTDLKTVLGKRPDRNHWAAQLVNALYDTLRDYDRDGVSSILSDWQRFDRYYQQPVTLLLGQRTVRGIAQGIDSNGALLVKEKRDGEEKLISYFSGEISVRDGNYSID</sequence>
<dbReference type="STRING" id="740709.A10D4_07900"/>
<dbReference type="Gene3D" id="3.30.930.10">
    <property type="entry name" value="Bira Bifunctional Protein, Domain 2"/>
    <property type="match status" value="1"/>
</dbReference>
<dbReference type="Gene3D" id="1.10.10.10">
    <property type="entry name" value="Winged helix-like DNA-binding domain superfamily/Winged helix DNA-binding domain"/>
    <property type="match status" value="1"/>
</dbReference>
<dbReference type="EC" id="6.3.4.15" evidence="6"/>
<protein>
    <recommendedName>
        <fullName evidence="6">Bifunctional ligase/repressor BirA</fullName>
    </recommendedName>
    <alternativeName>
        <fullName evidence="6">Biotin operon repressor</fullName>
    </alternativeName>
    <alternativeName>
        <fullName evidence="6">Biotin--[acetyl-CoA-carboxylase] ligase</fullName>
        <ecNumber evidence="6">6.3.4.15</ecNumber>
    </alternativeName>
    <alternativeName>
        <fullName evidence="6">Biotin--protein ligase</fullName>
    </alternativeName>
    <alternativeName>
        <fullName evidence="6">Biotin-[acetyl-CoA carboxylase] synthetase</fullName>
    </alternativeName>
</protein>
<name>K2L1Q3_9GAMM</name>
<evidence type="ECO:0000256" key="2">
    <source>
        <dbReference type="ARBA" id="ARBA00022741"/>
    </source>
</evidence>
<evidence type="ECO:0000313" key="9">
    <source>
        <dbReference type="Proteomes" id="UP000014115"/>
    </source>
</evidence>
<organism evidence="8 9">
    <name type="scientific">Idiomarina xiamenensis 10-D-4</name>
    <dbReference type="NCBI Taxonomy" id="740709"/>
    <lineage>
        <taxon>Bacteria</taxon>
        <taxon>Pseudomonadati</taxon>
        <taxon>Pseudomonadota</taxon>
        <taxon>Gammaproteobacteria</taxon>
        <taxon>Alteromonadales</taxon>
        <taxon>Idiomarinaceae</taxon>
        <taxon>Idiomarina</taxon>
    </lineage>
</organism>
<keyword evidence="3 6" id="KW-0067">ATP-binding</keyword>
<evidence type="ECO:0000313" key="8">
    <source>
        <dbReference type="EMBL" id="EKE83755.1"/>
    </source>
</evidence>
<comment type="caution">
    <text evidence="8">The sequence shown here is derived from an EMBL/GenBank/DDBJ whole genome shotgun (WGS) entry which is preliminary data.</text>
</comment>
<dbReference type="SUPFAM" id="SSF46785">
    <property type="entry name" value="Winged helix' DNA-binding domain"/>
    <property type="match status" value="1"/>
</dbReference>
<dbReference type="InterPro" id="IPR013196">
    <property type="entry name" value="HTH_11"/>
</dbReference>
<dbReference type="AlphaFoldDB" id="K2L1Q3"/>
<evidence type="ECO:0000256" key="1">
    <source>
        <dbReference type="ARBA" id="ARBA00022598"/>
    </source>
</evidence>
<feature type="domain" description="BPL/LPL catalytic" evidence="7">
    <location>
        <begin position="75"/>
        <end position="259"/>
    </location>
</feature>
<dbReference type="Pfam" id="PF03099">
    <property type="entry name" value="BPL_LplA_LipB"/>
    <property type="match status" value="1"/>
</dbReference>
<dbReference type="OrthoDB" id="9807064at2"/>
<comment type="catalytic activity">
    <reaction evidence="5 6">
        <text>biotin + L-lysyl-[protein] + ATP = N(6)-biotinyl-L-lysyl-[protein] + AMP + diphosphate + H(+)</text>
        <dbReference type="Rhea" id="RHEA:11756"/>
        <dbReference type="Rhea" id="RHEA-COMP:9752"/>
        <dbReference type="Rhea" id="RHEA-COMP:10505"/>
        <dbReference type="ChEBI" id="CHEBI:15378"/>
        <dbReference type="ChEBI" id="CHEBI:29969"/>
        <dbReference type="ChEBI" id="CHEBI:30616"/>
        <dbReference type="ChEBI" id="CHEBI:33019"/>
        <dbReference type="ChEBI" id="CHEBI:57586"/>
        <dbReference type="ChEBI" id="CHEBI:83144"/>
        <dbReference type="ChEBI" id="CHEBI:456215"/>
        <dbReference type="EC" id="6.3.4.15"/>
    </reaction>
</comment>
<dbReference type="GO" id="GO:0004077">
    <property type="term" value="F:biotin--[biotin carboxyl-carrier protein] ligase activity"/>
    <property type="evidence" value="ECO:0007669"/>
    <property type="project" value="UniProtKB-UniRule"/>
</dbReference>
<dbReference type="Pfam" id="PF02237">
    <property type="entry name" value="BPL_C"/>
    <property type="match status" value="1"/>
</dbReference>
<dbReference type="Pfam" id="PF08279">
    <property type="entry name" value="HTH_11"/>
    <property type="match status" value="1"/>
</dbReference>
<dbReference type="PANTHER" id="PTHR12835">
    <property type="entry name" value="BIOTIN PROTEIN LIGASE"/>
    <property type="match status" value="1"/>
</dbReference>
<keyword evidence="4 6" id="KW-0092">Biotin</keyword>
<proteinExistence type="inferred from homology"/>
<evidence type="ECO:0000259" key="7">
    <source>
        <dbReference type="PROSITE" id="PS51733"/>
    </source>
</evidence>
<dbReference type="NCBIfam" id="NF008847">
    <property type="entry name" value="PRK11886.1-2"/>
    <property type="match status" value="1"/>
</dbReference>
<dbReference type="InterPro" id="IPR045864">
    <property type="entry name" value="aa-tRNA-synth_II/BPL/LPL"/>
</dbReference>
<accession>K2L1Q3</accession>
<keyword evidence="1 6" id="KW-0436">Ligase</keyword>
<keyword evidence="6" id="KW-0238">DNA-binding</keyword>
<dbReference type="HAMAP" id="MF_00978">
    <property type="entry name" value="Bifunct_BirA"/>
    <property type="match status" value="1"/>
</dbReference>
<dbReference type="InterPro" id="IPR008988">
    <property type="entry name" value="Transcriptional_repressor_C"/>
</dbReference>
<evidence type="ECO:0000256" key="6">
    <source>
        <dbReference type="HAMAP-Rule" id="MF_00978"/>
    </source>
</evidence>
<dbReference type="InterPro" id="IPR004408">
    <property type="entry name" value="Biotin_CoA_COase_ligase"/>
</dbReference>
<dbReference type="GO" id="GO:0003677">
    <property type="term" value="F:DNA binding"/>
    <property type="evidence" value="ECO:0007669"/>
    <property type="project" value="UniProtKB-UniRule"/>
</dbReference>
<dbReference type="SUPFAM" id="SSF50037">
    <property type="entry name" value="C-terminal domain of transcriptional repressors"/>
    <property type="match status" value="1"/>
</dbReference>
<dbReference type="Proteomes" id="UP000014115">
    <property type="component" value="Unassembled WGS sequence"/>
</dbReference>
<dbReference type="eggNOG" id="COG1654">
    <property type="taxonomic scope" value="Bacteria"/>
</dbReference>
<comment type="function">
    <text evidence="6">Acts both as a biotin--[acetyl-CoA-carboxylase] ligase and a biotin-operon repressor. In the presence of ATP, BirA activates biotin to form the BirA-biotinyl-5'-adenylate (BirA-bio-5'-AMP or holoBirA) complex. HoloBirA can either transfer the biotinyl moiety to the biotin carboxyl carrier protein (BCCP) subunit of acetyl-CoA carboxylase, or bind to the biotin operator site and inhibit transcription of the operon.</text>
</comment>
<keyword evidence="2 6" id="KW-0547">Nucleotide-binding</keyword>
<dbReference type="InterPro" id="IPR003142">
    <property type="entry name" value="BPL_C"/>
</dbReference>
<feature type="DNA-binding region" description="H-T-H motif" evidence="6">
    <location>
        <begin position="22"/>
        <end position="41"/>
    </location>
</feature>
<feature type="binding site" evidence="6">
    <location>
        <begin position="120"/>
        <end position="122"/>
    </location>
    <ligand>
        <name>biotin</name>
        <dbReference type="ChEBI" id="CHEBI:57586"/>
    </ligand>
</feature>
<dbReference type="InterPro" id="IPR036388">
    <property type="entry name" value="WH-like_DNA-bd_sf"/>
</dbReference>
<dbReference type="GO" id="GO:0005524">
    <property type="term" value="F:ATP binding"/>
    <property type="evidence" value="ECO:0007669"/>
    <property type="project" value="UniProtKB-UniRule"/>
</dbReference>
<dbReference type="Gene3D" id="2.30.30.100">
    <property type="match status" value="1"/>
</dbReference>
<evidence type="ECO:0000256" key="4">
    <source>
        <dbReference type="ARBA" id="ARBA00023267"/>
    </source>
</evidence>
<dbReference type="CDD" id="cd16442">
    <property type="entry name" value="BPL"/>
    <property type="match status" value="1"/>
</dbReference>
<keyword evidence="6" id="KW-0804">Transcription</keyword>
<dbReference type="EMBL" id="AMRG01000008">
    <property type="protein sequence ID" value="EKE83755.1"/>
    <property type="molecule type" value="Genomic_DNA"/>
</dbReference>
<dbReference type="NCBIfam" id="TIGR00121">
    <property type="entry name" value="birA_ligase"/>
    <property type="match status" value="1"/>
</dbReference>
<dbReference type="GO" id="GO:0006355">
    <property type="term" value="P:regulation of DNA-templated transcription"/>
    <property type="evidence" value="ECO:0007669"/>
    <property type="project" value="UniProtKB-UniRule"/>
</dbReference>
<dbReference type="PANTHER" id="PTHR12835:SF5">
    <property type="entry name" value="BIOTIN--PROTEIN LIGASE"/>
    <property type="match status" value="1"/>
</dbReference>
<keyword evidence="9" id="KW-1185">Reference proteome</keyword>
<reference evidence="8 9" key="1">
    <citation type="journal article" date="2012" name="J. Bacteriol.">
        <title>Genome Sequence of Idiomarina xiamenensis Type Strain 10-D-4.</title>
        <authorList>
            <person name="Lai Q."/>
            <person name="Wang L."/>
            <person name="Wang W."/>
            <person name="Shao Z."/>
        </authorList>
    </citation>
    <scope>NUCLEOTIDE SEQUENCE [LARGE SCALE GENOMIC DNA]</scope>
    <source>
        <strain evidence="8 9">10-D-4</strain>
    </source>
</reference>
<gene>
    <name evidence="6" type="primary">birA</name>
    <name evidence="8" type="ORF">A10D4_07900</name>
</gene>
<feature type="binding site" evidence="6">
    <location>
        <position position="187"/>
    </location>
    <ligand>
        <name>biotin</name>
        <dbReference type="ChEBI" id="CHEBI:57586"/>
    </ligand>
</feature>
<keyword evidence="6" id="KW-0678">Repressor</keyword>
<dbReference type="InterPro" id="IPR004143">
    <property type="entry name" value="BPL_LPL_catalytic"/>
</dbReference>
<evidence type="ECO:0000256" key="5">
    <source>
        <dbReference type="ARBA" id="ARBA00047846"/>
    </source>
</evidence>
<dbReference type="GO" id="GO:0005737">
    <property type="term" value="C:cytoplasm"/>
    <property type="evidence" value="ECO:0007669"/>
    <property type="project" value="TreeGrafter"/>
</dbReference>
<dbReference type="InterPro" id="IPR036390">
    <property type="entry name" value="WH_DNA-bd_sf"/>
</dbReference>
<dbReference type="eggNOG" id="COG0340">
    <property type="taxonomic scope" value="Bacteria"/>
</dbReference>
<comment type="similarity">
    <text evidence="6">Belongs to the biotin--protein ligase family.</text>
</comment>